<sequence length="26" mass="3024">MIFPGFGLSDETSRCCCHYFLVIDNR</sequence>
<proteinExistence type="predicted"/>
<evidence type="ECO:0000313" key="1">
    <source>
        <dbReference type="EMBL" id="JAH41488.1"/>
    </source>
</evidence>
<organism evidence="1">
    <name type="scientific">Anguilla anguilla</name>
    <name type="common">European freshwater eel</name>
    <name type="synonym">Muraena anguilla</name>
    <dbReference type="NCBI Taxonomy" id="7936"/>
    <lineage>
        <taxon>Eukaryota</taxon>
        <taxon>Metazoa</taxon>
        <taxon>Chordata</taxon>
        <taxon>Craniata</taxon>
        <taxon>Vertebrata</taxon>
        <taxon>Euteleostomi</taxon>
        <taxon>Actinopterygii</taxon>
        <taxon>Neopterygii</taxon>
        <taxon>Teleostei</taxon>
        <taxon>Anguilliformes</taxon>
        <taxon>Anguillidae</taxon>
        <taxon>Anguilla</taxon>
    </lineage>
</organism>
<dbReference type="EMBL" id="GBXM01067089">
    <property type="protein sequence ID" value="JAH41488.1"/>
    <property type="molecule type" value="Transcribed_RNA"/>
</dbReference>
<name>A0A0E9SLU6_ANGAN</name>
<dbReference type="AlphaFoldDB" id="A0A0E9SLU6"/>
<protein>
    <submittedName>
        <fullName evidence="1">Uncharacterized protein</fullName>
    </submittedName>
</protein>
<accession>A0A0E9SLU6</accession>
<reference evidence="1" key="2">
    <citation type="journal article" date="2015" name="Fish Shellfish Immunol.">
        <title>Early steps in the European eel (Anguilla anguilla)-Vibrio vulnificus interaction in the gills: Role of the RtxA13 toxin.</title>
        <authorList>
            <person name="Callol A."/>
            <person name="Pajuelo D."/>
            <person name="Ebbesson L."/>
            <person name="Teles M."/>
            <person name="MacKenzie S."/>
            <person name="Amaro C."/>
        </authorList>
    </citation>
    <scope>NUCLEOTIDE SEQUENCE</scope>
</reference>
<reference evidence="1" key="1">
    <citation type="submission" date="2014-11" db="EMBL/GenBank/DDBJ databases">
        <authorList>
            <person name="Amaro Gonzalez C."/>
        </authorList>
    </citation>
    <scope>NUCLEOTIDE SEQUENCE</scope>
</reference>